<gene>
    <name evidence="2" type="ORF">HJG44_16800</name>
</gene>
<sequence length="127" mass="13622">MVERDAAHAPPDLSGNEPARTQAGRGSPLRDALVEIVKAALVSEPEFGAACRERAMAALRQHEADEIPAGAWALAVREVESDPEMMNRVEVNPTLPATCPIDLRTLGSPDFDFDRAAQAIRESASFG</sequence>
<evidence type="ECO:0000313" key="2">
    <source>
        <dbReference type="EMBL" id="NNM74038.1"/>
    </source>
</evidence>
<proteinExistence type="predicted"/>
<keyword evidence="3" id="KW-1185">Reference proteome</keyword>
<dbReference type="AlphaFoldDB" id="A0A849I9H4"/>
<feature type="region of interest" description="Disordered" evidence="1">
    <location>
        <begin position="1"/>
        <end position="27"/>
    </location>
</feature>
<protein>
    <submittedName>
        <fullName evidence="2">Uncharacterized protein</fullName>
    </submittedName>
</protein>
<dbReference type="Proteomes" id="UP000564885">
    <property type="component" value="Unassembled WGS sequence"/>
</dbReference>
<evidence type="ECO:0000313" key="3">
    <source>
        <dbReference type="Proteomes" id="UP000564885"/>
    </source>
</evidence>
<reference evidence="2 3" key="1">
    <citation type="submission" date="2020-04" db="EMBL/GenBank/DDBJ databases">
        <title>Enterovirga sp. isolate from soil.</title>
        <authorList>
            <person name="Chea S."/>
            <person name="Kim D.-U."/>
        </authorList>
    </citation>
    <scope>NUCLEOTIDE SEQUENCE [LARGE SCALE GENOMIC DNA]</scope>
    <source>
        <strain evidence="2 3">DB1703</strain>
    </source>
</reference>
<organism evidence="2 3">
    <name type="scientific">Enterovirga aerilata</name>
    <dbReference type="NCBI Taxonomy" id="2730920"/>
    <lineage>
        <taxon>Bacteria</taxon>
        <taxon>Pseudomonadati</taxon>
        <taxon>Pseudomonadota</taxon>
        <taxon>Alphaproteobacteria</taxon>
        <taxon>Hyphomicrobiales</taxon>
        <taxon>Methylobacteriaceae</taxon>
        <taxon>Enterovirga</taxon>
    </lineage>
</organism>
<comment type="caution">
    <text evidence="2">The sequence shown here is derived from an EMBL/GenBank/DDBJ whole genome shotgun (WGS) entry which is preliminary data.</text>
</comment>
<evidence type="ECO:0000256" key="1">
    <source>
        <dbReference type="SAM" id="MobiDB-lite"/>
    </source>
</evidence>
<name>A0A849I9H4_9HYPH</name>
<dbReference type="EMBL" id="JABEPP010000004">
    <property type="protein sequence ID" value="NNM74038.1"/>
    <property type="molecule type" value="Genomic_DNA"/>
</dbReference>
<dbReference type="RefSeq" id="WP_171219467.1">
    <property type="nucleotide sequence ID" value="NZ_JABEPP010000004.1"/>
</dbReference>
<accession>A0A849I9H4</accession>